<organism evidence="1 2">
    <name type="scientific">Hymenoscyphus albidus</name>
    <dbReference type="NCBI Taxonomy" id="595503"/>
    <lineage>
        <taxon>Eukaryota</taxon>
        <taxon>Fungi</taxon>
        <taxon>Dikarya</taxon>
        <taxon>Ascomycota</taxon>
        <taxon>Pezizomycotina</taxon>
        <taxon>Leotiomycetes</taxon>
        <taxon>Helotiales</taxon>
        <taxon>Helotiaceae</taxon>
        <taxon>Hymenoscyphus</taxon>
    </lineage>
</organism>
<evidence type="ECO:0000313" key="2">
    <source>
        <dbReference type="Proteomes" id="UP000701801"/>
    </source>
</evidence>
<comment type="caution">
    <text evidence="1">The sequence shown here is derived from an EMBL/GenBank/DDBJ whole genome shotgun (WGS) entry which is preliminary data.</text>
</comment>
<gene>
    <name evidence="1" type="ORF">HYALB_00004607</name>
</gene>
<reference evidence="1" key="1">
    <citation type="submission" date="2021-07" db="EMBL/GenBank/DDBJ databases">
        <authorList>
            <person name="Durling M."/>
        </authorList>
    </citation>
    <scope>NUCLEOTIDE SEQUENCE</scope>
</reference>
<dbReference type="AlphaFoldDB" id="A0A9N9M5Q6"/>
<protein>
    <submittedName>
        <fullName evidence="1">Uncharacterized protein</fullName>
    </submittedName>
</protein>
<sequence>MHLQYHRQLLQRLSYILFQAKTDPHTWVGNMVCIVKKGAHYPYLNSSDFRNLLDHLSVFINDANNGRSWFDITSMEQCAAQARNIMGVHVVNQFDQPSRYIATTYPQDHSVSGTLNVGKLSTHLGIPLHYYERHGRPSISPHLHETGLLGVDLRPTT</sequence>
<dbReference type="EMBL" id="CAJVRM010000731">
    <property type="protein sequence ID" value="CAG8983586.1"/>
    <property type="molecule type" value="Genomic_DNA"/>
</dbReference>
<proteinExistence type="predicted"/>
<dbReference type="OrthoDB" id="292747at2759"/>
<accession>A0A9N9M5Q6</accession>
<dbReference type="Proteomes" id="UP000701801">
    <property type="component" value="Unassembled WGS sequence"/>
</dbReference>
<name>A0A9N9M5Q6_9HELO</name>
<keyword evidence="2" id="KW-1185">Reference proteome</keyword>
<evidence type="ECO:0000313" key="1">
    <source>
        <dbReference type="EMBL" id="CAG8983586.1"/>
    </source>
</evidence>